<sequence>MLRKSIAALLLVAPLAACNGGMSIDRGTQTFRAGVGDAAATPLEDLNVRRDVIPAVLTEAVAHPYELAGLSGCRLISAEVSRLDEALGPDLDDPERAGVERTEDIAAGAALDVVRDTVTDFIPMRSWVRRLSGAEQHSRRVQQSIQAGLVRRSFLKGVGLQRNCRPPAAPLGVRPLR</sequence>
<dbReference type="EMBL" id="FOZV01000001">
    <property type="protein sequence ID" value="SFS36181.1"/>
    <property type="molecule type" value="Genomic_DNA"/>
</dbReference>
<dbReference type="AlphaFoldDB" id="A0A1I6P7L8"/>
<keyword evidence="3" id="KW-1185">Reference proteome</keyword>
<dbReference type="Proteomes" id="UP000198788">
    <property type="component" value="Unassembled WGS sequence"/>
</dbReference>
<feature type="signal peptide" evidence="1">
    <location>
        <begin position="1"/>
        <end position="19"/>
    </location>
</feature>
<name>A0A1I6P7L8_9CAUL</name>
<evidence type="ECO:0000313" key="2">
    <source>
        <dbReference type="EMBL" id="SFS36181.1"/>
    </source>
</evidence>
<dbReference type="STRING" id="871741.SAMN05192570_0907"/>
<keyword evidence="1" id="KW-0732">Signal</keyword>
<organism evidence="2 3">
    <name type="scientific">Brevundimonas viscosa</name>
    <dbReference type="NCBI Taxonomy" id="871741"/>
    <lineage>
        <taxon>Bacteria</taxon>
        <taxon>Pseudomonadati</taxon>
        <taxon>Pseudomonadota</taxon>
        <taxon>Alphaproteobacteria</taxon>
        <taxon>Caulobacterales</taxon>
        <taxon>Caulobacteraceae</taxon>
        <taxon>Brevundimonas</taxon>
    </lineage>
</organism>
<evidence type="ECO:0000256" key="1">
    <source>
        <dbReference type="SAM" id="SignalP"/>
    </source>
</evidence>
<gene>
    <name evidence="2" type="ORF">SAMN05192570_0907</name>
</gene>
<evidence type="ECO:0000313" key="3">
    <source>
        <dbReference type="Proteomes" id="UP000198788"/>
    </source>
</evidence>
<feature type="chain" id="PRO_5011642325" evidence="1">
    <location>
        <begin position="20"/>
        <end position="177"/>
    </location>
</feature>
<reference evidence="3" key="1">
    <citation type="submission" date="2016-10" db="EMBL/GenBank/DDBJ databases">
        <authorList>
            <person name="Varghese N."/>
            <person name="Submissions S."/>
        </authorList>
    </citation>
    <scope>NUCLEOTIDE SEQUENCE [LARGE SCALE GENOMIC DNA]</scope>
    <source>
        <strain evidence="3">CGMCC 1.10683</strain>
    </source>
</reference>
<dbReference type="OrthoDB" id="7211066at2"/>
<accession>A0A1I6P7L8</accession>
<proteinExistence type="predicted"/>
<protein>
    <submittedName>
        <fullName evidence="2">Uncharacterized protein</fullName>
    </submittedName>
</protein>